<reference evidence="2 3" key="1">
    <citation type="submission" date="2017-02" db="EMBL/GenBank/DDBJ databases">
        <authorList>
            <person name="Peterson S.W."/>
        </authorList>
    </citation>
    <scope>NUCLEOTIDE SEQUENCE [LARGE SCALE GENOMIC DNA]</scope>
    <source>
        <strain evidence="2 3">ATCC BAA-909</strain>
    </source>
</reference>
<protein>
    <submittedName>
        <fullName evidence="2">Glycosyl transferase family 2</fullName>
    </submittedName>
</protein>
<evidence type="ECO:0000313" key="3">
    <source>
        <dbReference type="Proteomes" id="UP000190395"/>
    </source>
</evidence>
<proteinExistence type="predicted"/>
<organism evidence="2 3">
    <name type="scientific">Treponema berlinense</name>
    <dbReference type="NCBI Taxonomy" id="225004"/>
    <lineage>
        <taxon>Bacteria</taxon>
        <taxon>Pseudomonadati</taxon>
        <taxon>Spirochaetota</taxon>
        <taxon>Spirochaetia</taxon>
        <taxon>Spirochaetales</taxon>
        <taxon>Treponemataceae</taxon>
        <taxon>Treponema</taxon>
    </lineage>
</organism>
<dbReference type="Pfam" id="PF00535">
    <property type="entry name" value="Glycos_transf_2"/>
    <property type="match status" value="1"/>
</dbReference>
<name>A0A1T4KXM9_9SPIR</name>
<dbReference type="STRING" id="225004.SAMN02745152_00374"/>
<dbReference type="GO" id="GO:0016740">
    <property type="term" value="F:transferase activity"/>
    <property type="evidence" value="ECO:0007669"/>
    <property type="project" value="UniProtKB-KW"/>
</dbReference>
<dbReference type="CDD" id="cd00761">
    <property type="entry name" value="Glyco_tranf_GTA_type"/>
    <property type="match status" value="1"/>
</dbReference>
<dbReference type="SUPFAM" id="SSF53448">
    <property type="entry name" value="Nucleotide-diphospho-sugar transferases"/>
    <property type="match status" value="1"/>
</dbReference>
<sequence>MQPIVSILMPTYNHEKYISQAIESALSQKTQYDWELLINDD</sequence>
<dbReference type="InterPro" id="IPR029044">
    <property type="entry name" value="Nucleotide-diphossugar_trans"/>
</dbReference>
<dbReference type="AlphaFoldDB" id="A0A1T4KXM9"/>
<dbReference type="InterPro" id="IPR001173">
    <property type="entry name" value="Glyco_trans_2-like"/>
</dbReference>
<dbReference type="EMBL" id="FUXC01000001">
    <property type="protein sequence ID" value="SJZ47202.1"/>
    <property type="molecule type" value="Genomic_DNA"/>
</dbReference>
<accession>A0A1T4KXM9</accession>
<dbReference type="Proteomes" id="UP000190395">
    <property type="component" value="Unassembled WGS sequence"/>
</dbReference>
<evidence type="ECO:0000313" key="2">
    <source>
        <dbReference type="EMBL" id="SJZ47202.1"/>
    </source>
</evidence>
<evidence type="ECO:0000259" key="1">
    <source>
        <dbReference type="Pfam" id="PF00535"/>
    </source>
</evidence>
<keyword evidence="3" id="KW-1185">Reference proteome</keyword>
<dbReference type="Gene3D" id="3.90.550.10">
    <property type="entry name" value="Spore Coat Polysaccharide Biosynthesis Protein SpsA, Chain A"/>
    <property type="match status" value="1"/>
</dbReference>
<feature type="domain" description="Glycosyltransferase 2-like" evidence="1">
    <location>
        <begin position="6"/>
        <end position="41"/>
    </location>
</feature>
<keyword evidence="2" id="KW-0808">Transferase</keyword>
<gene>
    <name evidence="2" type="ORF">SAMN02745152_00374</name>
</gene>